<evidence type="ECO:0000256" key="1">
    <source>
        <dbReference type="SAM" id="SignalP"/>
    </source>
</evidence>
<evidence type="ECO:0000313" key="3">
    <source>
        <dbReference type="Proteomes" id="UP000062645"/>
    </source>
</evidence>
<feature type="chain" id="PRO_5005802143" evidence="1">
    <location>
        <begin position="22"/>
        <end position="258"/>
    </location>
</feature>
<organism evidence="2 3">
    <name type="scientific">Nostoc piscinale CENA21</name>
    <dbReference type="NCBI Taxonomy" id="224013"/>
    <lineage>
        <taxon>Bacteria</taxon>
        <taxon>Bacillati</taxon>
        <taxon>Cyanobacteriota</taxon>
        <taxon>Cyanophyceae</taxon>
        <taxon>Nostocales</taxon>
        <taxon>Nostocaceae</taxon>
        <taxon>Nostoc</taxon>
    </lineage>
</organism>
<feature type="signal peptide" evidence="1">
    <location>
        <begin position="1"/>
        <end position="21"/>
    </location>
</feature>
<protein>
    <submittedName>
        <fullName evidence="2">Uncharacterized protein</fullName>
    </submittedName>
</protein>
<name>A0A0M4T749_9NOSO</name>
<accession>A0A0M4T749</accession>
<keyword evidence="1" id="KW-0732">Signal</keyword>
<reference evidence="2 3" key="2">
    <citation type="journal article" date="2016" name="Genome Announc.">
        <title>Draft Genome Sequence of the N2-Fixing Cyanobacterium Nostoc piscinale CENA21, Isolated from the Brazilian Amazon Floodplain.</title>
        <authorList>
            <person name="Leao T."/>
            <person name="Guimaraes P.I."/>
            <person name="de Melo A.G."/>
            <person name="Ramos R.T."/>
            <person name="Leao P.N."/>
            <person name="Silva A."/>
            <person name="Fiore M.F."/>
            <person name="Schneider M.P."/>
        </authorList>
    </citation>
    <scope>NUCLEOTIDE SEQUENCE [LARGE SCALE GENOMIC DNA]</scope>
    <source>
        <strain evidence="2 3">CENA21</strain>
    </source>
</reference>
<dbReference type="RefSeq" id="WP_062298485.1">
    <property type="nucleotide sequence ID" value="NZ_CP012036.1"/>
</dbReference>
<dbReference type="AlphaFoldDB" id="A0A0M4T749"/>
<proteinExistence type="predicted"/>
<dbReference type="EMBL" id="CP012036">
    <property type="protein sequence ID" value="ALF56495.1"/>
    <property type="molecule type" value="Genomic_DNA"/>
</dbReference>
<dbReference type="Proteomes" id="UP000062645">
    <property type="component" value="Chromosome"/>
</dbReference>
<dbReference type="STRING" id="224013.ACX27_21445"/>
<dbReference type="PATRIC" id="fig|224013.5.peg.5143"/>
<dbReference type="OrthoDB" id="570172at2"/>
<gene>
    <name evidence="2" type="ORF">ACX27_21445</name>
</gene>
<keyword evidence="3" id="KW-1185">Reference proteome</keyword>
<sequence length="258" mass="28542">MRKTTLFTLVFSSLLILPAMAQLGKVWTDFQYYSVDLQNYLRSNVNETFRPLDIRTQGALSNYSGELNLPDPVSAGRQVRNDIIINSISGRYENNSAVNGAGVSNEVNRIVTRGAVVGVLGREGQIRVKTKLEDTERSIETIAQTIEDADSFLDKIKDQVCQIANTGGMANVANQTLCQSSIQQETTVKILQEQSKIVAENLAQTIQTNQSIQYSNLNLANISQQIEEANRARRVDSATEAARLLRTASQTDLFGREP</sequence>
<reference evidence="3" key="1">
    <citation type="submission" date="2015-07" db="EMBL/GenBank/DDBJ databases">
        <title>Genome Of Nitrogen-Fixing Cyanobacterium Nostoc piscinale CENA21 From Solimoes/Amazon River Floodplain Sediments And Comparative Genomics To Uncover Biosynthetic Natural Products Potential.</title>
        <authorList>
            <person name="Leao T.F."/>
            <person name="Leao P.N."/>
            <person name="Guimaraes P.I."/>
            <person name="de Melo A.G.C."/>
            <person name="Ramos R.T.J."/>
            <person name="Silva A."/>
            <person name="Fiore M.F."/>
            <person name="Schneider M.P.C."/>
        </authorList>
    </citation>
    <scope>NUCLEOTIDE SEQUENCE [LARGE SCALE GENOMIC DNA]</scope>
    <source>
        <strain evidence="3">CENA21</strain>
    </source>
</reference>
<evidence type="ECO:0000313" key="2">
    <source>
        <dbReference type="EMBL" id="ALF56495.1"/>
    </source>
</evidence>
<dbReference type="KEGG" id="npz:ACX27_21445"/>